<dbReference type="Proteomes" id="UP000267027">
    <property type="component" value="Unassembled WGS sequence"/>
</dbReference>
<evidence type="ECO:0000256" key="1">
    <source>
        <dbReference type="SAM" id="MobiDB-lite"/>
    </source>
</evidence>
<dbReference type="AlphaFoldDB" id="A0A0R3PWC1"/>
<evidence type="ECO:0000313" key="4">
    <source>
        <dbReference type="WBParaSite" id="ACOC_0001043501-mRNA-1"/>
    </source>
</evidence>
<organism evidence="4">
    <name type="scientific">Angiostrongylus costaricensis</name>
    <name type="common">Nematode worm</name>
    <dbReference type="NCBI Taxonomy" id="334426"/>
    <lineage>
        <taxon>Eukaryota</taxon>
        <taxon>Metazoa</taxon>
        <taxon>Ecdysozoa</taxon>
        <taxon>Nematoda</taxon>
        <taxon>Chromadorea</taxon>
        <taxon>Rhabditida</taxon>
        <taxon>Rhabditina</taxon>
        <taxon>Rhabditomorpha</taxon>
        <taxon>Strongyloidea</taxon>
        <taxon>Metastrongylidae</taxon>
        <taxon>Angiostrongylus</taxon>
    </lineage>
</organism>
<keyword evidence="3" id="KW-1185">Reference proteome</keyword>
<reference evidence="4" key="1">
    <citation type="submission" date="2017-02" db="UniProtKB">
        <authorList>
            <consortium name="WormBaseParasite"/>
        </authorList>
    </citation>
    <scope>IDENTIFICATION</scope>
</reference>
<feature type="region of interest" description="Disordered" evidence="1">
    <location>
        <begin position="1"/>
        <end position="107"/>
    </location>
</feature>
<sequence>MTPVDGIVPGVPVRKRGRPPKVGSTPGKKRGRPPKSPVKNIQSTNAEKRDEIRNGSLKGSHSPNNDYSEPFSVQKVNYSDTGAVVSEKRRRGRPKKAERPNLIGKWSDGIAPSTGRYTLPLPVPDSWPIVFNMEEIMKELSEMYANVKEQKRGEFHNQIKAFVFALHWFSLVPAGGVEELKT</sequence>
<name>A0A0R3PWC1_ANGCS</name>
<dbReference type="Pfam" id="PF02178">
    <property type="entry name" value="AT_hook"/>
    <property type="match status" value="3"/>
</dbReference>
<reference evidence="2 3" key="2">
    <citation type="submission" date="2018-11" db="EMBL/GenBank/DDBJ databases">
        <authorList>
            <consortium name="Pathogen Informatics"/>
        </authorList>
    </citation>
    <scope>NUCLEOTIDE SEQUENCE [LARGE SCALE GENOMIC DNA]</scope>
    <source>
        <strain evidence="2 3">Costa Rica</strain>
    </source>
</reference>
<dbReference type="GO" id="GO:0003677">
    <property type="term" value="F:DNA binding"/>
    <property type="evidence" value="ECO:0007669"/>
    <property type="project" value="InterPro"/>
</dbReference>
<proteinExistence type="predicted"/>
<dbReference type="PRINTS" id="PR00929">
    <property type="entry name" value="ATHOOK"/>
</dbReference>
<accession>A0A0R3PWC1</accession>
<dbReference type="WBParaSite" id="ACOC_0001043501-mRNA-1">
    <property type="protein sequence ID" value="ACOC_0001043501-mRNA-1"/>
    <property type="gene ID" value="ACOC_0001043501"/>
</dbReference>
<dbReference type="EMBL" id="UYYA01004472">
    <property type="protein sequence ID" value="VDM62021.1"/>
    <property type="molecule type" value="Genomic_DNA"/>
</dbReference>
<evidence type="ECO:0000313" key="3">
    <source>
        <dbReference type="Proteomes" id="UP000267027"/>
    </source>
</evidence>
<protein>
    <submittedName>
        <fullName evidence="4">AT hook, DNA-binding motif-containing protein</fullName>
    </submittedName>
</protein>
<feature type="compositionally biased region" description="Polar residues" evidence="1">
    <location>
        <begin position="57"/>
        <end position="67"/>
    </location>
</feature>
<dbReference type="OrthoDB" id="5850461at2759"/>
<gene>
    <name evidence="2" type="ORF">ACOC_LOCUS10436</name>
</gene>
<dbReference type="OMA" id="WNDANSP"/>
<dbReference type="InterPro" id="IPR017956">
    <property type="entry name" value="AT_hook_DNA-bd_motif"/>
</dbReference>
<evidence type="ECO:0000313" key="2">
    <source>
        <dbReference type="EMBL" id="VDM62021.1"/>
    </source>
</evidence>
<dbReference type="SMART" id="SM00384">
    <property type="entry name" value="AT_hook"/>
    <property type="match status" value="3"/>
</dbReference>